<comment type="caution">
    <text evidence="1">The sequence shown here is derived from an EMBL/GenBank/DDBJ whole genome shotgun (WGS) entry which is preliminary data.</text>
</comment>
<dbReference type="AlphaFoldDB" id="A0A4Y2SZK9"/>
<sequence length="87" mass="9798">MEVHRSGVNDRQCSNEGEHRLIGRQNPCYHQPIAETTTLSTYPDNLHQAQSSHRRKLACCSIAKRKPTPDMPVAVVMETGYSTAFWG</sequence>
<gene>
    <name evidence="1" type="ORF">AVEN_161928_1</name>
</gene>
<dbReference type="Proteomes" id="UP000499080">
    <property type="component" value="Unassembled WGS sequence"/>
</dbReference>
<accession>A0A4Y2SZK9</accession>
<name>A0A4Y2SZK9_ARAVE</name>
<evidence type="ECO:0000313" key="2">
    <source>
        <dbReference type="Proteomes" id="UP000499080"/>
    </source>
</evidence>
<keyword evidence="2" id="KW-1185">Reference proteome</keyword>
<organism evidence="1 2">
    <name type="scientific">Araneus ventricosus</name>
    <name type="common">Orbweaver spider</name>
    <name type="synonym">Epeira ventricosa</name>
    <dbReference type="NCBI Taxonomy" id="182803"/>
    <lineage>
        <taxon>Eukaryota</taxon>
        <taxon>Metazoa</taxon>
        <taxon>Ecdysozoa</taxon>
        <taxon>Arthropoda</taxon>
        <taxon>Chelicerata</taxon>
        <taxon>Arachnida</taxon>
        <taxon>Araneae</taxon>
        <taxon>Araneomorphae</taxon>
        <taxon>Entelegynae</taxon>
        <taxon>Araneoidea</taxon>
        <taxon>Araneidae</taxon>
        <taxon>Araneus</taxon>
    </lineage>
</organism>
<dbReference type="EMBL" id="BGPR01024534">
    <property type="protein sequence ID" value="GBN92706.1"/>
    <property type="molecule type" value="Genomic_DNA"/>
</dbReference>
<reference evidence="1 2" key="1">
    <citation type="journal article" date="2019" name="Sci. Rep.">
        <title>Orb-weaving spider Araneus ventricosus genome elucidates the spidroin gene catalogue.</title>
        <authorList>
            <person name="Kono N."/>
            <person name="Nakamura H."/>
            <person name="Ohtoshi R."/>
            <person name="Moran D.A.P."/>
            <person name="Shinohara A."/>
            <person name="Yoshida Y."/>
            <person name="Fujiwara M."/>
            <person name="Mori M."/>
            <person name="Tomita M."/>
            <person name="Arakawa K."/>
        </authorList>
    </citation>
    <scope>NUCLEOTIDE SEQUENCE [LARGE SCALE GENOMIC DNA]</scope>
</reference>
<protein>
    <submittedName>
        <fullName evidence="1">Uncharacterized protein</fullName>
    </submittedName>
</protein>
<proteinExistence type="predicted"/>
<evidence type="ECO:0000313" key="1">
    <source>
        <dbReference type="EMBL" id="GBN92706.1"/>
    </source>
</evidence>